<comment type="similarity">
    <text evidence="2">Belongs to the prefoldin subunit beta family.</text>
</comment>
<keyword evidence="4" id="KW-0809">Transit peptide</keyword>
<evidence type="ECO:0000256" key="5">
    <source>
        <dbReference type="ARBA" id="ARBA00023004"/>
    </source>
</evidence>
<evidence type="ECO:0000256" key="8">
    <source>
        <dbReference type="ARBA" id="ARBA00045681"/>
    </source>
</evidence>
<evidence type="ECO:0008006" key="13">
    <source>
        <dbReference type="Google" id="ProtNLM"/>
    </source>
</evidence>
<feature type="region of interest" description="Disordered" evidence="10">
    <location>
        <begin position="118"/>
        <end position="149"/>
    </location>
</feature>
<dbReference type="PANTHER" id="PTHR13184">
    <property type="entry name" value="37S RIBOSOMAL PROTEIN S22"/>
    <property type="match status" value="1"/>
</dbReference>
<feature type="region of interest" description="Disordered" evidence="10">
    <location>
        <begin position="193"/>
        <end position="311"/>
    </location>
</feature>
<dbReference type="GO" id="GO:0046872">
    <property type="term" value="F:metal ion binding"/>
    <property type="evidence" value="ECO:0007669"/>
    <property type="project" value="UniProtKB-KW"/>
</dbReference>
<dbReference type="InterPro" id="IPR029063">
    <property type="entry name" value="SAM-dependent_MTases_sf"/>
</dbReference>
<dbReference type="AlphaFoldDB" id="A0A3M6V105"/>
<dbReference type="GO" id="GO:0003735">
    <property type="term" value="F:structural constituent of ribosome"/>
    <property type="evidence" value="ECO:0007669"/>
    <property type="project" value="TreeGrafter"/>
</dbReference>
<keyword evidence="9" id="KW-0175">Coiled coil</keyword>
<protein>
    <recommendedName>
        <fullName evidence="13">Methyltransferase-like protein 17, mitochondrial</fullName>
    </recommendedName>
</protein>
<keyword evidence="3" id="KW-0479">Metal-binding</keyword>
<feature type="compositionally biased region" description="Polar residues" evidence="10">
    <location>
        <begin position="289"/>
        <end position="298"/>
    </location>
</feature>
<evidence type="ECO:0000313" key="12">
    <source>
        <dbReference type="Proteomes" id="UP000275408"/>
    </source>
</evidence>
<name>A0A3M6V105_POCDA</name>
<keyword evidence="12" id="KW-1185">Reference proteome</keyword>
<dbReference type="GO" id="GO:0051536">
    <property type="term" value="F:iron-sulfur cluster binding"/>
    <property type="evidence" value="ECO:0007669"/>
    <property type="project" value="UniProtKB-KW"/>
</dbReference>
<dbReference type="GO" id="GO:0005763">
    <property type="term" value="C:mitochondrial small ribosomal subunit"/>
    <property type="evidence" value="ECO:0007669"/>
    <property type="project" value="TreeGrafter"/>
</dbReference>
<dbReference type="GO" id="GO:0006457">
    <property type="term" value="P:protein folding"/>
    <property type="evidence" value="ECO:0007669"/>
    <property type="project" value="InterPro"/>
</dbReference>
<dbReference type="EMBL" id="RCHS01000309">
    <property type="protein sequence ID" value="RMX59572.1"/>
    <property type="molecule type" value="Genomic_DNA"/>
</dbReference>
<gene>
    <name evidence="11" type="ORF">pdam_00003630</name>
</gene>
<feature type="compositionally biased region" description="Basic and acidic residues" evidence="10">
    <location>
        <begin position="127"/>
        <end position="142"/>
    </location>
</feature>
<comment type="caution">
    <text evidence="11">The sequence shown here is derived from an EMBL/GenBank/DDBJ whole genome shotgun (WGS) entry which is preliminary data.</text>
</comment>
<keyword evidence="5" id="KW-0408">Iron</keyword>
<accession>A0A3M6V105</accession>
<evidence type="ECO:0000313" key="11">
    <source>
        <dbReference type="EMBL" id="RMX59572.1"/>
    </source>
</evidence>
<feature type="compositionally biased region" description="Acidic residues" evidence="10">
    <location>
        <begin position="273"/>
        <end position="285"/>
    </location>
</feature>
<evidence type="ECO:0000256" key="7">
    <source>
        <dbReference type="ARBA" id="ARBA00023128"/>
    </source>
</evidence>
<dbReference type="Proteomes" id="UP000275408">
    <property type="component" value="Unassembled WGS sequence"/>
</dbReference>
<dbReference type="GO" id="GO:0016272">
    <property type="term" value="C:prefoldin complex"/>
    <property type="evidence" value="ECO:0007669"/>
    <property type="project" value="InterPro"/>
</dbReference>
<dbReference type="OrthoDB" id="421327at2759"/>
<organism evidence="11 12">
    <name type="scientific">Pocillopora damicornis</name>
    <name type="common">Cauliflower coral</name>
    <name type="synonym">Millepora damicornis</name>
    <dbReference type="NCBI Taxonomy" id="46731"/>
    <lineage>
        <taxon>Eukaryota</taxon>
        <taxon>Metazoa</taxon>
        <taxon>Cnidaria</taxon>
        <taxon>Anthozoa</taxon>
        <taxon>Hexacorallia</taxon>
        <taxon>Scleractinia</taxon>
        <taxon>Astrocoeniina</taxon>
        <taxon>Pocilloporidae</taxon>
        <taxon>Pocillopora</taxon>
    </lineage>
</organism>
<evidence type="ECO:0000256" key="9">
    <source>
        <dbReference type="SAM" id="Coils"/>
    </source>
</evidence>
<evidence type="ECO:0000256" key="3">
    <source>
        <dbReference type="ARBA" id="ARBA00022723"/>
    </source>
</evidence>
<keyword evidence="6" id="KW-0411">Iron-sulfur</keyword>
<dbReference type="InterPro" id="IPR015324">
    <property type="entry name" value="Ribosomal_Rsm22-like"/>
</dbReference>
<sequence length="544" mass="62080">MVPKDMSFEFERIGGEDTNITFEDQQQINTFARKSARIQELKDEIEQKKKELQNLEDAGEIFIHLSSEETQEYLENAKSKIQDEIKSLESNTAEVKQLLADLKVKLYAKFGNNINLEAEEDTNQEGPFHEEKEWSSTEEKHGYGSNGGFEKRNKEAAGLFYLNTLKLPEKLQQNLDSYLKKFPRKVLENDGKKLARHIRNRGRPTEQTWQKYKESRRQREKLAANQANPADILKLHNQQEDTILDDVDDTSEDEDDEYDGEFVSQETRSDPLETGDSDSDIDDDKENNNHTNSETMDTSDSKPAIIKKQKVIQRPRGSEYKLIRYNKREAAAYAASRLPASYGATLRVFHELRRREPNFKPENLLDFGSGSGTATWAAHEIWGDSLREYQCVDVSQDMNSLAEYLIRGGEGLKHSLHIPGVYFKRFLPVSNLITYDVVVASYVLSEIPRASLRKMAVKSLWGKTSDFLVIIEHGNTEGFEITAEARNLVLKKGDGEPVDDGSAEGNQYQYLDPTAEEMDNGFVFSPCPHDVKCARSDAETRDHP</sequence>
<dbReference type="Pfam" id="PF09243">
    <property type="entry name" value="Rsm22"/>
    <property type="match status" value="1"/>
</dbReference>
<dbReference type="InterPro" id="IPR052571">
    <property type="entry name" value="Mt_RNA_Methyltransferase"/>
</dbReference>
<evidence type="ECO:0000256" key="6">
    <source>
        <dbReference type="ARBA" id="ARBA00023014"/>
    </source>
</evidence>
<feature type="coiled-coil region" evidence="9">
    <location>
        <begin position="31"/>
        <end position="105"/>
    </location>
</feature>
<dbReference type="Pfam" id="PF01920">
    <property type="entry name" value="Prefoldin_2"/>
    <property type="match status" value="1"/>
</dbReference>
<evidence type="ECO:0000256" key="10">
    <source>
        <dbReference type="SAM" id="MobiDB-lite"/>
    </source>
</evidence>
<dbReference type="Gene3D" id="3.40.50.150">
    <property type="entry name" value="Vaccinia Virus protein VP39"/>
    <property type="match status" value="1"/>
</dbReference>
<dbReference type="SUPFAM" id="SSF53335">
    <property type="entry name" value="S-adenosyl-L-methionine-dependent methyltransferases"/>
    <property type="match status" value="1"/>
</dbReference>
<feature type="compositionally biased region" description="Basic and acidic residues" evidence="10">
    <location>
        <begin position="211"/>
        <end position="222"/>
    </location>
</feature>
<dbReference type="GO" id="GO:0006412">
    <property type="term" value="P:translation"/>
    <property type="evidence" value="ECO:0007669"/>
    <property type="project" value="InterPro"/>
</dbReference>
<dbReference type="GO" id="GO:0051082">
    <property type="term" value="F:unfolded protein binding"/>
    <property type="evidence" value="ECO:0007669"/>
    <property type="project" value="InterPro"/>
</dbReference>
<reference evidence="11 12" key="1">
    <citation type="journal article" date="2018" name="Sci. Rep.">
        <title>Comparative analysis of the Pocillopora damicornis genome highlights role of immune system in coral evolution.</title>
        <authorList>
            <person name="Cunning R."/>
            <person name="Bay R.A."/>
            <person name="Gillette P."/>
            <person name="Baker A.C."/>
            <person name="Traylor-Knowles N."/>
        </authorList>
    </citation>
    <scope>NUCLEOTIDE SEQUENCE [LARGE SCALE GENOMIC DNA]</scope>
    <source>
        <strain evidence="11">RSMAS</strain>
        <tissue evidence="11">Whole animal</tissue>
    </source>
</reference>
<evidence type="ECO:0000256" key="2">
    <source>
        <dbReference type="ARBA" id="ARBA00008045"/>
    </source>
</evidence>
<dbReference type="PANTHER" id="PTHR13184:SF5">
    <property type="entry name" value="METHYLTRANSFERASE-LIKE PROTEIN 17, MITOCHONDRIAL"/>
    <property type="match status" value="1"/>
</dbReference>
<proteinExistence type="inferred from homology"/>
<comment type="subcellular location">
    <subcellularLocation>
        <location evidence="1">Mitochondrion</location>
    </subcellularLocation>
</comment>
<keyword evidence="7" id="KW-0496">Mitochondrion</keyword>
<feature type="compositionally biased region" description="Acidic residues" evidence="10">
    <location>
        <begin position="242"/>
        <end position="260"/>
    </location>
</feature>
<evidence type="ECO:0000256" key="4">
    <source>
        <dbReference type="ARBA" id="ARBA00022946"/>
    </source>
</evidence>
<evidence type="ECO:0000256" key="1">
    <source>
        <dbReference type="ARBA" id="ARBA00004173"/>
    </source>
</evidence>
<dbReference type="InterPro" id="IPR002777">
    <property type="entry name" value="PFD_beta-like"/>
</dbReference>
<dbReference type="STRING" id="46731.A0A3M6V105"/>
<dbReference type="CDD" id="cd23165">
    <property type="entry name" value="Prefoldin_4"/>
    <property type="match status" value="1"/>
</dbReference>
<comment type="function">
    <text evidence="8">Mitochondrial ribosome (mitoribosome) assembly factor. Binds at the interface of the head and body domains of the mitochondrial small ribosomal subunit (mt-SSU), occluding the mRNA channel and preventing compaction of the head domain towards the body. Probable inactive methyltransferase: retains the characteristic folding and ability to bind S-adenosyl-L-methionine, but it probably lost its methyltransferase activity.</text>
</comment>
<dbReference type="GO" id="GO:0008168">
    <property type="term" value="F:methyltransferase activity"/>
    <property type="evidence" value="ECO:0007669"/>
    <property type="project" value="InterPro"/>
</dbReference>